<gene>
    <name evidence="2" type="primary">LOC111297987</name>
</gene>
<proteinExistence type="predicted"/>
<dbReference type="Proteomes" id="UP000515121">
    <property type="component" value="Unplaced"/>
</dbReference>
<protein>
    <submittedName>
        <fullName evidence="2">Uncharacterized protein LOC111297987</fullName>
    </submittedName>
</protein>
<organism evidence="1 2">
    <name type="scientific">Durio zibethinus</name>
    <name type="common">Durian</name>
    <dbReference type="NCBI Taxonomy" id="66656"/>
    <lineage>
        <taxon>Eukaryota</taxon>
        <taxon>Viridiplantae</taxon>
        <taxon>Streptophyta</taxon>
        <taxon>Embryophyta</taxon>
        <taxon>Tracheophyta</taxon>
        <taxon>Spermatophyta</taxon>
        <taxon>Magnoliopsida</taxon>
        <taxon>eudicotyledons</taxon>
        <taxon>Gunneridae</taxon>
        <taxon>Pentapetalae</taxon>
        <taxon>rosids</taxon>
        <taxon>malvids</taxon>
        <taxon>Malvales</taxon>
        <taxon>Malvaceae</taxon>
        <taxon>Helicteroideae</taxon>
        <taxon>Durio</taxon>
    </lineage>
</organism>
<dbReference type="OrthoDB" id="1888697at2759"/>
<keyword evidence="1" id="KW-1185">Reference proteome</keyword>
<dbReference type="RefSeq" id="XP_022748367.1">
    <property type="nucleotide sequence ID" value="XM_022892632.1"/>
</dbReference>
<dbReference type="GeneID" id="111297987"/>
<evidence type="ECO:0000313" key="1">
    <source>
        <dbReference type="Proteomes" id="UP000515121"/>
    </source>
</evidence>
<evidence type="ECO:0000313" key="2">
    <source>
        <dbReference type="RefSeq" id="XP_022748367.1"/>
    </source>
</evidence>
<sequence length="147" mass="17271">MANEFSNFPPNLDDDKLWLPSDIFLNDVPSKFKPHLHHHHHNLPFTCMDDLALRFAALSLSKHQQKPPKSSNFERRKEPARYSSMNGTGFEVGQSFYGLRTGPFLGGTKPVYEFQFLKPNQDEVRKSFWFWCFYSHERSFQCLMGCY</sequence>
<dbReference type="KEGG" id="dzi:111297987"/>
<name>A0A6P5Z724_DURZI</name>
<accession>A0A6P5Z724</accession>
<dbReference type="AlphaFoldDB" id="A0A6P5Z724"/>
<reference evidence="2" key="1">
    <citation type="submission" date="2025-08" db="UniProtKB">
        <authorList>
            <consortium name="RefSeq"/>
        </authorList>
    </citation>
    <scope>IDENTIFICATION</scope>
    <source>
        <tissue evidence="2">Fruit stalk</tissue>
    </source>
</reference>